<dbReference type="SUPFAM" id="SSF51430">
    <property type="entry name" value="NAD(P)-linked oxidoreductase"/>
    <property type="match status" value="1"/>
</dbReference>
<evidence type="ECO:0000313" key="2">
    <source>
        <dbReference type="EMBL" id="PTL40423.1"/>
    </source>
</evidence>
<dbReference type="PANTHER" id="PTHR43312">
    <property type="entry name" value="D-THREO-ALDOSE 1-DEHYDROGENASE"/>
    <property type="match status" value="1"/>
</dbReference>
<dbReference type="RefSeq" id="WP_107582876.1">
    <property type="nucleotide sequence ID" value="NZ_PZJJ01000001.1"/>
</dbReference>
<dbReference type="Pfam" id="PF00248">
    <property type="entry name" value="Aldo_ket_red"/>
    <property type="match status" value="1"/>
</dbReference>
<dbReference type="AlphaFoldDB" id="A0A2T4UAK2"/>
<dbReference type="EMBL" id="PZJJ01000001">
    <property type="protein sequence ID" value="PTL40423.1"/>
    <property type="molecule type" value="Genomic_DNA"/>
</dbReference>
<dbReference type="Proteomes" id="UP000240509">
    <property type="component" value="Unassembled WGS sequence"/>
</dbReference>
<proteinExistence type="predicted"/>
<organism evidence="2 3">
    <name type="scientific">Alkalicoccus saliphilus</name>
    <dbReference type="NCBI Taxonomy" id="200989"/>
    <lineage>
        <taxon>Bacteria</taxon>
        <taxon>Bacillati</taxon>
        <taxon>Bacillota</taxon>
        <taxon>Bacilli</taxon>
        <taxon>Bacillales</taxon>
        <taxon>Bacillaceae</taxon>
        <taxon>Alkalicoccus</taxon>
    </lineage>
</organism>
<feature type="domain" description="NADP-dependent oxidoreductase" evidence="1">
    <location>
        <begin position="15"/>
        <end position="292"/>
    </location>
</feature>
<reference evidence="2 3" key="1">
    <citation type="submission" date="2018-03" db="EMBL/GenBank/DDBJ databases">
        <title>Alkalicoccus saliphilus sp. nov., isolated from a mineral pool.</title>
        <authorList>
            <person name="Zhao B."/>
        </authorList>
    </citation>
    <scope>NUCLEOTIDE SEQUENCE [LARGE SCALE GENOMIC DNA]</scope>
    <source>
        <strain evidence="2 3">6AG</strain>
    </source>
</reference>
<dbReference type="OrthoDB" id="9773828at2"/>
<dbReference type="InterPro" id="IPR053135">
    <property type="entry name" value="AKR2_Oxidoreductase"/>
</dbReference>
<dbReference type="CDD" id="cd19086">
    <property type="entry name" value="AKR_AKR11C1"/>
    <property type="match status" value="1"/>
</dbReference>
<name>A0A2T4UAK2_9BACI</name>
<accession>A0A2T4UAK2</accession>
<evidence type="ECO:0000259" key="1">
    <source>
        <dbReference type="Pfam" id="PF00248"/>
    </source>
</evidence>
<gene>
    <name evidence="2" type="ORF">C6Y45_00500</name>
</gene>
<keyword evidence="3" id="KW-1185">Reference proteome</keyword>
<comment type="caution">
    <text evidence="2">The sequence shown here is derived from an EMBL/GenBank/DDBJ whole genome shotgun (WGS) entry which is preliminary data.</text>
</comment>
<protein>
    <submittedName>
        <fullName evidence="2">Oxidoreductase</fullName>
    </submittedName>
</protein>
<evidence type="ECO:0000313" key="3">
    <source>
        <dbReference type="Proteomes" id="UP000240509"/>
    </source>
</evidence>
<sequence>MKKNQLGSSNLYVSEIGFGCMSLSDNQQQNEKILHEAVDSGINYFDTADLYQYGFNEESVGQALKNKRENVVLATKGGNEWGDGIDGWRWNPSKEYIKEACKNSLKRLQTDYIDLYQLHGGTVDDPFEEMTGALEELTKEGLIRYYGISSIRPNVIKKFTEKSSIVSNMMQYSILDRRPEEWMPLLDRSQVSIIARGPVAKGLLTNNYVNKLTEEGYLNYSREELERLIINLQKIADEAGMPLSSLALRYILDHHTPAAAIQGARTPDQLRDNVRASEYTLSEDIISAVKHASKAAVYEAHRE</sequence>
<dbReference type="Gene3D" id="3.20.20.100">
    <property type="entry name" value="NADP-dependent oxidoreductase domain"/>
    <property type="match status" value="1"/>
</dbReference>
<dbReference type="PANTHER" id="PTHR43312:SF1">
    <property type="entry name" value="NADP-DEPENDENT OXIDOREDUCTASE DOMAIN-CONTAINING PROTEIN"/>
    <property type="match status" value="1"/>
</dbReference>
<dbReference type="PRINTS" id="PR00069">
    <property type="entry name" value="ALDKETRDTASE"/>
</dbReference>
<dbReference type="GO" id="GO:0016491">
    <property type="term" value="F:oxidoreductase activity"/>
    <property type="evidence" value="ECO:0007669"/>
    <property type="project" value="InterPro"/>
</dbReference>
<dbReference type="InterPro" id="IPR020471">
    <property type="entry name" value="AKR"/>
</dbReference>
<dbReference type="InterPro" id="IPR023210">
    <property type="entry name" value="NADP_OxRdtase_dom"/>
</dbReference>
<dbReference type="InterPro" id="IPR036812">
    <property type="entry name" value="NAD(P)_OxRdtase_dom_sf"/>
</dbReference>